<keyword evidence="3" id="KW-1185">Reference proteome</keyword>
<sequence>MTVKYTRVNLSEGTALLTEESHCLSKAPEIPKNFVKEKIKDWRAEWLWKEFSILAVVLLIQGGAVCADSFLYPFFPEEARKRGLDSD</sequence>
<keyword evidence="1" id="KW-1133">Transmembrane helix</keyword>
<keyword evidence="1" id="KW-0472">Membrane</keyword>
<comment type="caution">
    <text evidence="2">The sequence shown here is derived from an EMBL/GenBank/DDBJ whole genome shotgun (WGS) entry which is preliminary data.</text>
</comment>
<protein>
    <submittedName>
        <fullName evidence="2">Uncharacterized protein</fullName>
    </submittedName>
</protein>
<gene>
    <name evidence="2" type="ORF">EB796_019723</name>
</gene>
<evidence type="ECO:0000313" key="3">
    <source>
        <dbReference type="Proteomes" id="UP000593567"/>
    </source>
</evidence>
<reference evidence="2" key="1">
    <citation type="submission" date="2020-06" db="EMBL/GenBank/DDBJ databases">
        <title>Draft genome of Bugula neritina, a colonial animal packing powerful symbionts and potential medicines.</title>
        <authorList>
            <person name="Rayko M."/>
        </authorList>
    </citation>
    <scope>NUCLEOTIDE SEQUENCE [LARGE SCALE GENOMIC DNA]</scope>
    <source>
        <strain evidence="2">Kwan_BN1</strain>
    </source>
</reference>
<accession>A0A7J7J8A7</accession>
<name>A0A7J7J8A7_BUGNE</name>
<evidence type="ECO:0000313" key="2">
    <source>
        <dbReference type="EMBL" id="KAF6021974.1"/>
    </source>
</evidence>
<proteinExistence type="predicted"/>
<dbReference type="Proteomes" id="UP000593567">
    <property type="component" value="Unassembled WGS sequence"/>
</dbReference>
<organism evidence="2 3">
    <name type="scientific">Bugula neritina</name>
    <name type="common">Brown bryozoan</name>
    <name type="synonym">Sertularia neritina</name>
    <dbReference type="NCBI Taxonomy" id="10212"/>
    <lineage>
        <taxon>Eukaryota</taxon>
        <taxon>Metazoa</taxon>
        <taxon>Spiralia</taxon>
        <taxon>Lophotrochozoa</taxon>
        <taxon>Bryozoa</taxon>
        <taxon>Gymnolaemata</taxon>
        <taxon>Cheilostomatida</taxon>
        <taxon>Flustrina</taxon>
        <taxon>Buguloidea</taxon>
        <taxon>Bugulidae</taxon>
        <taxon>Bugula</taxon>
    </lineage>
</organism>
<evidence type="ECO:0000256" key="1">
    <source>
        <dbReference type="SAM" id="Phobius"/>
    </source>
</evidence>
<keyword evidence="1" id="KW-0812">Transmembrane</keyword>
<feature type="transmembrane region" description="Helical" evidence="1">
    <location>
        <begin position="51"/>
        <end position="75"/>
    </location>
</feature>
<dbReference type="AlphaFoldDB" id="A0A7J7J8A7"/>
<dbReference type="EMBL" id="VXIV02002926">
    <property type="protein sequence ID" value="KAF6021974.1"/>
    <property type="molecule type" value="Genomic_DNA"/>
</dbReference>